<dbReference type="SUPFAM" id="SSF52540">
    <property type="entry name" value="P-loop containing nucleoside triphosphate hydrolases"/>
    <property type="match status" value="1"/>
</dbReference>
<dbReference type="InterPro" id="IPR036628">
    <property type="entry name" value="Clp_N_dom_sf"/>
</dbReference>
<dbReference type="Gene3D" id="1.10.1780.10">
    <property type="entry name" value="Clp, N-terminal domain"/>
    <property type="match status" value="1"/>
</dbReference>
<gene>
    <name evidence="1" type="ORF">FWJ25_17125</name>
</gene>
<organism evidence="1 2">
    <name type="scientific">Marinobacter salinexigens</name>
    <dbReference type="NCBI Taxonomy" id="2919747"/>
    <lineage>
        <taxon>Bacteria</taxon>
        <taxon>Pseudomonadati</taxon>
        <taxon>Pseudomonadota</taxon>
        <taxon>Gammaproteobacteria</taxon>
        <taxon>Pseudomonadales</taxon>
        <taxon>Marinobacteraceae</taxon>
        <taxon>Marinobacter</taxon>
    </lineage>
</organism>
<reference evidence="1 2" key="1">
    <citation type="submission" date="2019-08" db="EMBL/GenBank/DDBJ databases">
        <title>Marinobacter ZYF650 sp. nov., a marine bacterium isolated from seawater of the Mariana trench.</title>
        <authorList>
            <person name="Ahmad W."/>
        </authorList>
    </citation>
    <scope>NUCLEOTIDE SEQUENCE [LARGE SCALE GENOMIC DNA]</scope>
    <source>
        <strain evidence="1 2">ZYF650</strain>
    </source>
</reference>
<name>A0A5B0VAV2_9GAMM</name>
<comment type="caution">
    <text evidence="1">The sequence shown here is derived from an EMBL/GenBank/DDBJ whole genome shotgun (WGS) entry which is preliminary data.</text>
</comment>
<evidence type="ECO:0000313" key="1">
    <source>
        <dbReference type="EMBL" id="KAA1171129.1"/>
    </source>
</evidence>
<dbReference type="Proteomes" id="UP000323161">
    <property type="component" value="Unassembled WGS sequence"/>
</dbReference>
<keyword evidence="2" id="KW-1185">Reference proteome</keyword>
<proteinExistence type="predicted"/>
<evidence type="ECO:0000313" key="2">
    <source>
        <dbReference type="Proteomes" id="UP000323161"/>
    </source>
</evidence>
<dbReference type="RefSeq" id="WP_149601485.1">
    <property type="nucleotide sequence ID" value="NZ_VTUU01000012.1"/>
</dbReference>
<dbReference type="InterPro" id="IPR027417">
    <property type="entry name" value="P-loop_NTPase"/>
</dbReference>
<protein>
    <submittedName>
        <fullName evidence="1">Uncharacterized protein</fullName>
    </submittedName>
</protein>
<dbReference type="AlphaFoldDB" id="A0A5B0VAV2"/>
<accession>A0A5B0VAV2</accession>
<sequence length="460" mass="50819">MEEWQGCLAPRCQTALVSARDDVERRGGCVVTVEDYLLALLDSCASIGAFLRGCGIDMDELTRTIQCEQPIVTEVGGEGLLSSQLIYWFATARQINDEPWLDWPLLLEVLARKAERLQSKAYVAVLELVQRWPGNSEVEVSKGIEEHGDAPIVVTDSAWLELAEEVGVTLSANPSAFVWLRGERGSGKSCWLHSLLSVLNLESLELDLRREAEVLDSDLAVVPSGQDTPQWPVLILDNTSPADLMALMERPSSVAAELVSSWQGPMLLIGPESRDGEERLLSHWLGRSFEVYNMPLSSPGQRKAILAAHQGAIEKRWNVQLPQSVVQYAATRRSRCVSTPGGMLQWVERAAARLDMLARLGPAETIALAGREDTLNRQKLVALARGESFVALDESMDGLRLEQAAADVAWHERRLGNGLRRLSTEDLRRELERWVAARPGPVHYVLHQEQQDGDPIGAGS</sequence>
<dbReference type="EMBL" id="VTUU01000012">
    <property type="protein sequence ID" value="KAA1171129.1"/>
    <property type="molecule type" value="Genomic_DNA"/>
</dbReference>